<proteinExistence type="predicted"/>
<feature type="non-terminal residue" evidence="1">
    <location>
        <position position="1"/>
    </location>
</feature>
<organism evidence="1 2">
    <name type="scientific">Cinchona calisaya</name>
    <dbReference type="NCBI Taxonomy" id="153742"/>
    <lineage>
        <taxon>Eukaryota</taxon>
        <taxon>Viridiplantae</taxon>
        <taxon>Streptophyta</taxon>
        <taxon>Embryophyta</taxon>
        <taxon>Tracheophyta</taxon>
        <taxon>Spermatophyta</taxon>
        <taxon>Magnoliopsida</taxon>
        <taxon>eudicotyledons</taxon>
        <taxon>Gunneridae</taxon>
        <taxon>Pentapetalae</taxon>
        <taxon>asterids</taxon>
        <taxon>lamiids</taxon>
        <taxon>Gentianales</taxon>
        <taxon>Rubiaceae</taxon>
        <taxon>Cinchonoideae</taxon>
        <taxon>Cinchoneae</taxon>
        <taxon>Cinchona</taxon>
    </lineage>
</organism>
<keyword evidence="2" id="KW-1185">Reference proteome</keyword>
<evidence type="ECO:0000313" key="1">
    <source>
        <dbReference type="EMBL" id="KAL3537834.1"/>
    </source>
</evidence>
<dbReference type="EMBL" id="JBJUIK010000001">
    <property type="protein sequence ID" value="KAL3537834.1"/>
    <property type="molecule type" value="Genomic_DNA"/>
</dbReference>
<evidence type="ECO:0000313" key="2">
    <source>
        <dbReference type="Proteomes" id="UP001630127"/>
    </source>
</evidence>
<reference evidence="1 2" key="1">
    <citation type="submission" date="2024-11" db="EMBL/GenBank/DDBJ databases">
        <title>A near-complete genome assembly of Cinchona calisaya.</title>
        <authorList>
            <person name="Lian D.C."/>
            <person name="Zhao X.W."/>
            <person name="Wei L."/>
        </authorList>
    </citation>
    <scope>NUCLEOTIDE SEQUENCE [LARGE SCALE GENOMIC DNA]</scope>
    <source>
        <tissue evidence="1">Nenye</tissue>
    </source>
</reference>
<accession>A0ABD3B311</accession>
<comment type="caution">
    <text evidence="1">The sequence shown here is derived from an EMBL/GenBank/DDBJ whole genome shotgun (WGS) entry which is preliminary data.</text>
</comment>
<sequence>YWQRIHHHNTEARVITSITNGPGPVILSYATWWRDNQYSALMFHPQVRKKATNNPTLKKSSSKKRLLEPTEKEVEDLFLSKFYERLHRFTKDLSMDFVRSG</sequence>
<dbReference type="AlphaFoldDB" id="A0ABD3B311"/>
<protein>
    <submittedName>
        <fullName evidence="1">Uncharacterized protein</fullName>
    </submittedName>
</protein>
<name>A0ABD3B311_9GENT</name>
<dbReference type="Proteomes" id="UP001630127">
    <property type="component" value="Unassembled WGS sequence"/>
</dbReference>
<gene>
    <name evidence="1" type="ORF">ACH5RR_001200</name>
</gene>